<dbReference type="PANTHER" id="PTHR48169:SF7">
    <property type="entry name" value="CASPASE 10"/>
    <property type="match status" value="1"/>
</dbReference>
<dbReference type="InterPro" id="IPR001875">
    <property type="entry name" value="DED_dom"/>
</dbReference>
<dbReference type="GO" id="GO:0042981">
    <property type="term" value="P:regulation of apoptotic process"/>
    <property type="evidence" value="ECO:0007669"/>
    <property type="project" value="InterPro"/>
</dbReference>
<organism evidence="2 3">
    <name type="scientific">Paramuricea clavata</name>
    <name type="common">Red gorgonian</name>
    <name type="synonym">Violescent sea-whip</name>
    <dbReference type="NCBI Taxonomy" id="317549"/>
    <lineage>
        <taxon>Eukaryota</taxon>
        <taxon>Metazoa</taxon>
        <taxon>Cnidaria</taxon>
        <taxon>Anthozoa</taxon>
        <taxon>Octocorallia</taxon>
        <taxon>Malacalcyonacea</taxon>
        <taxon>Plexauridae</taxon>
        <taxon>Paramuricea</taxon>
    </lineage>
</organism>
<name>A0A6S7HE82_PARCT</name>
<evidence type="ECO:0000256" key="1">
    <source>
        <dbReference type="ARBA" id="ARBA00022703"/>
    </source>
</evidence>
<dbReference type="InterPro" id="IPR011029">
    <property type="entry name" value="DEATH-like_dom_sf"/>
</dbReference>
<reference evidence="2" key="1">
    <citation type="submission" date="2020-04" db="EMBL/GenBank/DDBJ databases">
        <authorList>
            <person name="Alioto T."/>
            <person name="Alioto T."/>
            <person name="Gomez Garrido J."/>
        </authorList>
    </citation>
    <scope>NUCLEOTIDE SEQUENCE</scope>
    <source>
        <strain evidence="2">A484AB</strain>
    </source>
</reference>
<dbReference type="SUPFAM" id="SSF47986">
    <property type="entry name" value="DEATH domain"/>
    <property type="match status" value="1"/>
</dbReference>
<feature type="non-terminal residue" evidence="2">
    <location>
        <position position="119"/>
    </location>
</feature>
<proteinExistence type="predicted"/>
<dbReference type="Proteomes" id="UP001152795">
    <property type="component" value="Unassembled WGS sequence"/>
</dbReference>
<dbReference type="EMBL" id="CACRXK020002450">
    <property type="protein sequence ID" value="CAB3994380.1"/>
    <property type="molecule type" value="Genomic_DNA"/>
</dbReference>
<accession>A0A6S7HE82</accession>
<dbReference type="PROSITE" id="PS50168">
    <property type="entry name" value="DED"/>
    <property type="match status" value="1"/>
</dbReference>
<dbReference type="SMART" id="SM00031">
    <property type="entry name" value="DED"/>
    <property type="match status" value="1"/>
</dbReference>
<protein>
    <submittedName>
        <fullName evidence="2">Caspase 8</fullName>
    </submittedName>
</protein>
<dbReference type="Gene3D" id="1.10.533.10">
    <property type="entry name" value="Death Domain, Fas"/>
    <property type="match status" value="1"/>
</dbReference>
<gene>
    <name evidence="2" type="ORF">PACLA_8A047380</name>
</gene>
<dbReference type="AlphaFoldDB" id="A0A6S7HE82"/>
<comment type="caution">
    <text evidence="2">The sequence shown here is derived from an EMBL/GenBank/DDBJ whole genome shotgun (WGS) entry which is preliminary data.</text>
</comment>
<dbReference type="GO" id="GO:0006915">
    <property type="term" value="P:apoptotic process"/>
    <property type="evidence" value="ECO:0007669"/>
    <property type="project" value="UniProtKB-KW"/>
</dbReference>
<dbReference type="PANTHER" id="PTHR48169">
    <property type="entry name" value="DED DOMAIN-CONTAINING PROTEIN"/>
    <property type="match status" value="1"/>
</dbReference>
<evidence type="ECO:0000313" key="2">
    <source>
        <dbReference type="EMBL" id="CAB3994380.1"/>
    </source>
</evidence>
<sequence length="119" mass="14179">MSRKVHYSLNTRKEYRSFMVKFADEFTSDDLTRLKYVSKDYIPAGKMEQLRTALEIFSQFEQQSLLGPNNLDFFLDLVEAMNRLHLLEMLKQFVVETKVKRMRAKIREFKLVTGKEFGK</sequence>
<dbReference type="CDD" id="cd00045">
    <property type="entry name" value="DED"/>
    <property type="match status" value="1"/>
</dbReference>
<keyword evidence="3" id="KW-1185">Reference proteome</keyword>
<keyword evidence="1" id="KW-0053">Apoptosis</keyword>
<evidence type="ECO:0000313" key="3">
    <source>
        <dbReference type="Proteomes" id="UP001152795"/>
    </source>
</evidence>
<dbReference type="OrthoDB" id="5985756at2759"/>
<dbReference type="Pfam" id="PF01335">
    <property type="entry name" value="DED"/>
    <property type="match status" value="1"/>
</dbReference>